<accession>A0ABM1F8C7</accession>
<feature type="compositionally biased region" description="Low complexity" evidence="1">
    <location>
        <begin position="146"/>
        <end position="173"/>
    </location>
</feature>
<feature type="compositionally biased region" description="Polar residues" evidence="1">
    <location>
        <begin position="54"/>
        <end position="69"/>
    </location>
</feature>
<protein>
    <submittedName>
        <fullName evidence="3">Cytoplasmic polyadenylation element-binding protein 3-like isoform X1</fullName>
    </submittedName>
</protein>
<evidence type="ECO:0000313" key="2">
    <source>
        <dbReference type="Proteomes" id="UP000695022"/>
    </source>
</evidence>
<feature type="compositionally biased region" description="Polar residues" evidence="1">
    <location>
        <begin position="241"/>
        <end position="268"/>
    </location>
</feature>
<gene>
    <name evidence="3" type="primary">LOC106820705</name>
</gene>
<dbReference type="RefSeq" id="XP_014680698.1">
    <property type="nucleotide sequence ID" value="XM_014825212.1"/>
</dbReference>
<organism evidence="2 3">
    <name type="scientific">Priapulus caudatus</name>
    <name type="common">Priapulid worm</name>
    <dbReference type="NCBI Taxonomy" id="37621"/>
    <lineage>
        <taxon>Eukaryota</taxon>
        <taxon>Metazoa</taxon>
        <taxon>Ecdysozoa</taxon>
        <taxon>Scalidophora</taxon>
        <taxon>Priapulida</taxon>
        <taxon>Priapulimorpha</taxon>
        <taxon>Priapulimorphida</taxon>
        <taxon>Priapulidae</taxon>
        <taxon>Priapulus</taxon>
    </lineage>
</organism>
<sequence length="364" mass="40956">MGEYVFNLNSNVRPLSPADLHNNLNNTFLFFPNTMQDELLLDKPAGHSPGVKQQHGQLSPNQERSNTEQTLDELSVGKSKSEGSSPVQFQQERRATELIQNTSLPTMAAMSEPSNAMTSSPGFWSSGTGADDSYMQPRIPAVNGTLQFQNFPPNQNPLFNSSSLLGPQIQIPQQQPPSIPQQRRAITGQHHNFPQQRQQQQQQHQQHQQQPQQSNLFLTTKSYTSWSNPQQSTWSSPQSQANVSPVWNNTMSMNSVNRRSVPNLNPISPMTKKMGGQHMPMISPSKFRRSTSLPGKTFTHLGPNQPTFEFTGPEDGRGDGNYFQERPNANTGGFDSMRFTGLEQHLMDIMRQTDTHEHYKGWRV</sequence>
<feature type="region of interest" description="Disordered" evidence="1">
    <location>
        <begin position="226"/>
        <end position="277"/>
    </location>
</feature>
<feature type="compositionally biased region" description="Low complexity" evidence="1">
    <location>
        <begin position="226"/>
        <end position="240"/>
    </location>
</feature>
<evidence type="ECO:0000256" key="1">
    <source>
        <dbReference type="SAM" id="MobiDB-lite"/>
    </source>
</evidence>
<proteinExistence type="predicted"/>
<dbReference type="GeneID" id="106820705"/>
<reference evidence="3" key="1">
    <citation type="submission" date="2025-08" db="UniProtKB">
        <authorList>
            <consortium name="RefSeq"/>
        </authorList>
    </citation>
    <scope>IDENTIFICATION</scope>
</reference>
<feature type="region of interest" description="Disordered" evidence="1">
    <location>
        <begin position="111"/>
        <end position="130"/>
    </location>
</feature>
<feature type="compositionally biased region" description="Polar residues" evidence="1">
    <location>
        <begin position="112"/>
        <end position="128"/>
    </location>
</feature>
<feature type="region of interest" description="Disordered" evidence="1">
    <location>
        <begin position="40"/>
        <end position="91"/>
    </location>
</feature>
<name>A0ABM1F8C7_PRICU</name>
<feature type="region of interest" description="Disordered" evidence="1">
    <location>
        <begin position="145"/>
        <end position="213"/>
    </location>
</feature>
<keyword evidence="2" id="KW-1185">Reference proteome</keyword>
<evidence type="ECO:0000313" key="3">
    <source>
        <dbReference type="RefSeq" id="XP_014680698.1"/>
    </source>
</evidence>
<dbReference type="Proteomes" id="UP000695022">
    <property type="component" value="Unplaced"/>
</dbReference>
<feature type="compositionally biased region" description="Low complexity" evidence="1">
    <location>
        <begin position="189"/>
        <end position="213"/>
    </location>
</feature>